<feature type="transmembrane region" description="Helical" evidence="1">
    <location>
        <begin position="20"/>
        <end position="41"/>
    </location>
</feature>
<feature type="domain" description="DUF1648" evidence="2">
    <location>
        <begin position="25"/>
        <end position="70"/>
    </location>
</feature>
<dbReference type="InterPro" id="IPR012867">
    <property type="entry name" value="DUF1648"/>
</dbReference>
<dbReference type="EMBL" id="JAHXCP010000001">
    <property type="protein sequence ID" value="MBW4753722.1"/>
    <property type="molecule type" value="Genomic_DNA"/>
</dbReference>
<evidence type="ECO:0000313" key="4">
    <source>
        <dbReference type="Proteomes" id="UP000812077"/>
    </source>
</evidence>
<gene>
    <name evidence="3" type="ORF">KZO77_01535</name>
</gene>
<keyword evidence="4" id="KW-1185">Reference proteome</keyword>
<comment type="caution">
    <text evidence="3">The sequence shown here is derived from an EMBL/GenBank/DDBJ whole genome shotgun (WGS) entry which is preliminary data.</text>
</comment>
<evidence type="ECO:0000259" key="2">
    <source>
        <dbReference type="Pfam" id="PF07853"/>
    </source>
</evidence>
<accession>A0ABS6Y2J1</accession>
<proteinExistence type="predicted"/>
<keyword evidence="1" id="KW-0812">Transmembrane</keyword>
<keyword evidence="1" id="KW-1133">Transmembrane helix</keyword>
<dbReference type="Proteomes" id="UP000812077">
    <property type="component" value="Unassembled WGS sequence"/>
</dbReference>
<sequence>MFTKTDSANINNNHNMKSKILSLAIIIAITIIALYCVLSGPETIILHWNIGGEAESYGSKYLILTLPLISLIIFLLIVNQEKHPYDTSLVSEKNRKNRNPKALRDIMPILLLVILYLTACSVKLIIMSSIVPFSLIIIAIILFMYKSRKSTKL</sequence>
<reference evidence="3 4" key="1">
    <citation type="submission" date="2021-07" db="EMBL/GenBank/DDBJ databases">
        <title>Genomic diversity and antimicrobial resistance of Prevotella spp. isolated from chronic lung disease airways.</title>
        <authorList>
            <person name="Webb K.A."/>
            <person name="Olagoke O.S."/>
            <person name="Baird T."/>
            <person name="Neill J."/>
            <person name="Pham A."/>
            <person name="Wells T.J."/>
            <person name="Ramsay K.A."/>
            <person name="Bell S.C."/>
            <person name="Sarovich D.S."/>
            <person name="Price E.P."/>
        </authorList>
    </citation>
    <scope>NUCLEOTIDE SEQUENCE [LARGE SCALE GENOMIC DNA]</scope>
    <source>
        <strain evidence="3 4">SCHI0027.S.6</strain>
    </source>
</reference>
<evidence type="ECO:0000256" key="1">
    <source>
        <dbReference type="SAM" id="Phobius"/>
    </source>
</evidence>
<protein>
    <submittedName>
        <fullName evidence="3">DUF1648 domain-containing protein</fullName>
    </submittedName>
</protein>
<dbReference type="Pfam" id="PF07853">
    <property type="entry name" value="DUF1648"/>
    <property type="match status" value="1"/>
</dbReference>
<organism evidence="3 4">
    <name type="scientific">Prevotella melaninogenica</name>
    <dbReference type="NCBI Taxonomy" id="28132"/>
    <lineage>
        <taxon>Bacteria</taxon>
        <taxon>Pseudomonadati</taxon>
        <taxon>Bacteroidota</taxon>
        <taxon>Bacteroidia</taxon>
        <taxon>Bacteroidales</taxon>
        <taxon>Prevotellaceae</taxon>
        <taxon>Prevotella</taxon>
    </lineage>
</organism>
<feature type="transmembrane region" description="Helical" evidence="1">
    <location>
        <begin position="102"/>
        <end position="119"/>
    </location>
</feature>
<keyword evidence="1" id="KW-0472">Membrane</keyword>
<feature type="transmembrane region" description="Helical" evidence="1">
    <location>
        <begin position="125"/>
        <end position="145"/>
    </location>
</feature>
<evidence type="ECO:0000313" key="3">
    <source>
        <dbReference type="EMBL" id="MBW4753722.1"/>
    </source>
</evidence>
<feature type="transmembrane region" description="Helical" evidence="1">
    <location>
        <begin position="61"/>
        <end position="78"/>
    </location>
</feature>
<name>A0ABS6Y2J1_9BACT</name>